<evidence type="ECO:0000256" key="1">
    <source>
        <dbReference type="SAM" id="MobiDB-lite"/>
    </source>
</evidence>
<dbReference type="GO" id="GO:0005524">
    <property type="term" value="F:ATP binding"/>
    <property type="evidence" value="ECO:0007669"/>
    <property type="project" value="InterPro"/>
</dbReference>
<accession>A0A067CVT1</accession>
<feature type="domain" description="Protein kinase" evidence="3">
    <location>
        <begin position="249"/>
        <end position="514"/>
    </location>
</feature>
<dbReference type="InterPro" id="IPR046959">
    <property type="entry name" value="PRK1-6/SRF4-like"/>
</dbReference>
<evidence type="ECO:0000256" key="2">
    <source>
        <dbReference type="SAM" id="Phobius"/>
    </source>
</evidence>
<organism evidence="4 5">
    <name type="scientific">Saprolegnia parasitica (strain CBS 223.65)</name>
    <dbReference type="NCBI Taxonomy" id="695850"/>
    <lineage>
        <taxon>Eukaryota</taxon>
        <taxon>Sar</taxon>
        <taxon>Stramenopiles</taxon>
        <taxon>Oomycota</taxon>
        <taxon>Saprolegniomycetes</taxon>
        <taxon>Saprolegniales</taxon>
        <taxon>Saprolegniaceae</taxon>
        <taxon>Saprolegnia</taxon>
    </lineage>
</organism>
<reference evidence="4 5" key="1">
    <citation type="journal article" date="2013" name="PLoS Genet.">
        <title>Distinctive expansion of potential virulence genes in the genome of the oomycete fish pathogen Saprolegnia parasitica.</title>
        <authorList>
            <person name="Jiang R.H."/>
            <person name="de Bruijn I."/>
            <person name="Haas B.J."/>
            <person name="Belmonte R."/>
            <person name="Lobach L."/>
            <person name="Christie J."/>
            <person name="van den Ackerveken G."/>
            <person name="Bottin A."/>
            <person name="Bulone V."/>
            <person name="Diaz-Moreno S.M."/>
            <person name="Dumas B."/>
            <person name="Fan L."/>
            <person name="Gaulin E."/>
            <person name="Govers F."/>
            <person name="Grenville-Briggs L.J."/>
            <person name="Horner N.R."/>
            <person name="Levin J.Z."/>
            <person name="Mammella M."/>
            <person name="Meijer H.J."/>
            <person name="Morris P."/>
            <person name="Nusbaum C."/>
            <person name="Oome S."/>
            <person name="Phillips A.J."/>
            <person name="van Rooyen D."/>
            <person name="Rzeszutek E."/>
            <person name="Saraiva M."/>
            <person name="Secombes C.J."/>
            <person name="Seidl M.F."/>
            <person name="Snel B."/>
            <person name="Stassen J.H."/>
            <person name="Sykes S."/>
            <person name="Tripathy S."/>
            <person name="van den Berg H."/>
            <person name="Vega-Arreguin J.C."/>
            <person name="Wawra S."/>
            <person name="Young S.K."/>
            <person name="Zeng Q."/>
            <person name="Dieguez-Uribeondo J."/>
            <person name="Russ C."/>
            <person name="Tyler B.M."/>
            <person name="van West P."/>
        </authorList>
    </citation>
    <scope>NUCLEOTIDE SEQUENCE [LARGE SCALE GENOMIC DNA]</scope>
    <source>
        <strain evidence="4 5">CBS 223.65</strain>
    </source>
</reference>
<keyword evidence="2" id="KW-0812">Transmembrane</keyword>
<dbReference type="RefSeq" id="XP_012198827.1">
    <property type="nucleotide sequence ID" value="XM_012343437.1"/>
</dbReference>
<feature type="region of interest" description="Disordered" evidence="1">
    <location>
        <begin position="140"/>
        <end position="169"/>
    </location>
</feature>
<dbReference type="InterPro" id="IPR011009">
    <property type="entry name" value="Kinase-like_dom_sf"/>
</dbReference>
<proteinExistence type="predicted"/>
<feature type="transmembrane region" description="Helical" evidence="2">
    <location>
        <begin position="175"/>
        <end position="195"/>
    </location>
</feature>
<dbReference type="Proteomes" id="UP000030745">
    <property type="component" value="Unassembled WGS sequence"/>
</dbReference>
<evidence type="ECO:0000313" key="4">
    <source>
        <dbReference type="EMBL" id="KDO30616.1"/>
    </source>
</evidence>
<feature type="compositionally biased region" description="Polar residues" evidence="1">
    <location>
        <begin position="140"/>
        <end position="152"/>
    </location>
</feature>
<dbReference type="OMA" id="DANAYHE"/>
<evidence type="ECO:0000259" key="3">
    <source>
        <dbReference type="PROSITE" id="PS50011"/>
    </source>
</evidence>
<dbReference type="Gene3D" id="1.10.510.10">
    <property type="entry name" value="Transferase(Phosphotransferase) domain 1"/>
    <property type="match status" value="1"/>
</dbReference>
<dbReference type="GeneID" id="24126956"/>
<keyword evidence="5" id="KW-1185">Reference proteome</keyword>
<name>A0A067CVT1_SAPPC</name>
<keyword evidence="2" id="KW-1133">Transmembrane helix</keyword>
<dbReference type="OrthoDB" id="4062651at2759"/>
<gene>
    <name evidence="4" type="ORF">SPRG_04516</name>
</gene>
<dbReference type="PROSITE" id="PS50011">
    <property type="entry name" value="PROTEIN_KINASE_DOM"/>
    <property type="match status" value="1"/>
</dbReference>
<dbReference type="SUPFAM" id="SSF56112">
    <property type="entry name" value="Protein kinase-like (PK-like)"/>
    <property type="match status" value="1"/>
</dbReference>
<keyword evidence="4" id="KW-0418">Kinase</keyword>
<dbReference type="CDD" id="cd21699">
    <property type="entry name" value="JMTM_APP_like"/>
    <property type="match status" value="1"/>
</dbReference>
<dbReference type="PANTHER" id="PTHR48007:SF4">
    <property type="entry name" value="LEUCINE-RICH REPEAT RECEPTOR-LIKE PROTEIN KINASE PXC1"/>
    <property type="match status" value="1"/>
</dbReference>
<protein>
    <submittedName>
        <fullName evidence="4">TKL protein kinase</fullName>
    </submittedName>
</protein>
<dbReference type="AlphaFoldDB" id="A0A067CVT1"/>
<dbReference type="KEGG" id="spar:SPRG_04516"/>
<evidence type="ECO:0000313" key="5">
    <source>
        <dbReference type="Proteomes" id="UP000030745"/>
    </source>
</evidence>
<dbReference type="GO" id="GO:0004672">
    <property type="term" value="F:protein kinase activity"/>
    <property type="evidence" value="ECO:0007669"/>
    <property type="project" value="InterPro"/>
</dbReference>
<dbReference type="STRING" id="695850.A0A067CVT1"/>
<sequence length="514" mass="56141">MTETRWTCDAQSKATWLTSADGKVLRLLEHEGNLRSTNCTAEPARQPPFQDILRSVSTLVVNYWPETTFTRRRLPEMLKLTNLSITVQDTSTTLELCAFEKLQQVKIKIRENDLEKCASIDASAERSECTSYTLSELPTCNASRTPPTNATEKTTRIPSVEPTTFPPSSGHGSTVGLAVGFSALALLIVVAILFVRRRRRASPKDDANAYHEVHDRTLLAGGSHETIVAPCSTLIDHPALKAHWRADLVNTKTTAMRGSHDMLWCRDATGAKLALKSLDLTTVVQTMFLAGFQRIASLQHDRLGRILGVSVVNYDAALVLVTPYCENGALSSVLHDVKVELDSAALLSISRHVALGLQYLHAKGCVYGRVSSHKVLLDEHWNASLNIFALLTPLHAHAHAPFGAFALAASAPELLLDQSGPSPASDVYALGMLLGQVFLRVRPYAAQQHDLGLVGADLELVRQLQKGRRPPFPFPEKALVAATSATFVALVKACLHPNPGQRPTIDDVVVRLRL</sequence>
<dbReference type="Pfam" id="PF07714">
    <property type="entry name" value="PK_Tyr_Ser-Thr"/>
    <property type="match status" value="1"/>
</dbReference>
<keyword evidence="4" id="KW-0808">Transferase</keyword>
<dbReference type="PANTHER" id="PTHR48007">
    <property type="entry name" value="LEUCINE-RICH REPEAT RECEPTOR-LIKE PROTEIN KINASE PXC1"/>
    <property type="match status" value="1"/>
</dbReference>
<dbReference type="VEuPathDB" id="FungiDB:SPRG_04516"/>
<dbReference type="InterPro" id="IPR000719">
    <property type="entry name" value="Prot_kinase_dom"/>
</dbReference>
<keyword evidence="2" id="KW-0472">Membrane</keyword>
<dbReference type="EMBL" id="KK583201">
    <property type="protein sequence ID" value="KDO30616.1"/>
    <property type="molecule type" value="Genomic_DNA"/>
</dbReference>
<dbReference type="InterPro" id="IPR001245">
    <property type="entry name" value="Ser-Thr/Tyr_kinase_cat_dom"/>
</dbReference>